<sequence>MPLSLSLSISLSLSPSSSLLAPPLTEPAASSLRPPSLLLLPPELLPPCPLYGSSKATRWSTNGDPEAKRRFRGGLGGGALGDGGLVVAAVEGLEVEVAKWWWQRWWQRRWRCGSNVVASLEDLEVVAPNLHLAGDSAPTIVSVVIAAAISNHPLLSSHLRCLLLSIQQRRRWSRRLA</sequence>
<organism evidence="1">
    <name type="scientific">Oryza rufipogon</name>
    <name type="common">Brownbeard rice</name>
    <name type="synonym">Asian wild rice</name>
    <dbReference type="NCBI Taxonomy" id="4529"/>
    <lineage>
        <taxon>Eukaryota</taxon>
        <taxon>Viridiplantae</taxon>
        <taxon>Streptophyta</taxon>
        <taxon>Embryophyta</taxon>
        <taxon>Tracheophyta</taxon>
        <taxon>Spermatophyta</taxon>
        <taxon>Magnoliopsida</taxon>
        <taxon>Liliopsida</taxon>
        <taxon>Poales</taxon>
        <taxon>Poaceae</taxon>
        <taxon>BOP clade</taxon>
        <taxon>Oryzoideae</taxon>
        <taxon>Oryzeae</taxon>
        <taxon>Oryzinae</taxon>
        <taxon>Oryza</taxon>
    </lineage>
</organism>
<evidence type="ECO:0000313" key="1">
    <source>
        <dbReference type="EMBL" id="ASR75335.1"/>
    </source>
</evidence>
<accession>A0A2I4S5Z7</accession>
<name>A0A2I4S5Z7_ORYRU</name>
<dbReference type="AlphaFoldDB" id="A0A2I4S5Z7"/>
<proteinExistence type="predicted"/>
<dbReference type="EMBL" id="MF503971">
    <property type="protein sequence ID" value="ASR75335.1"/>
    <property type="molecule type" value="Genomic_DNA"/>
</dbReference>
<reference evidence="1" key="1">
    <citation type="submission" date="2017-07" db="EMBL/GenBank/DDBJ databases">
        <title>Chromosomal microdeletions drove parallel domestication of plant architecture in Asian and African rice#.</title>
        <authorList>
            <person name="Wu Y."/>
            <person name="Zhao S."/>
            <person name="Li X."/>
            <person name="Zhang B."/>
            <person name="Jiang L."/>
            <person name="Tang Y."/>
            <person name="Zhao J."/>
            <person name="Ma X."/>
            <person name="Cai H."/>
            <person name="Sun C."/>
            <person name="Tan L."/>
        </authorList>
    </citation>
    <scope>NUCLEOTIDE SEQUENCE</scope>
</reference>
<gene>
    <name evidence="1" type="ORF">YJ_1</name>
</gene>
<protein>
    <submittedName>
        <fullName evidence="1">Uncharacterized protein</fullName>
    </submittedName>
</protein>